<evidence type="ECO:0000256" key="6">
    <source>
        <dbReference type="ARBA" id="ARBA00022844"/>
    </source>
</evidence>
<dbReference type="Pfam" id="PF19244">
    <property type="entry name" value="Poly_A_pol_cat"/>
    <property type="match status" value="1"/>
</dbReference>
<keyword evidence="2" id="KW-0507">mRNA processing</keyword>
<evidence type="ECO:0000313" key="10">
    <source>
        <dbReference type="EMBL" id="QHU29798.1"/>
    </source>
</evidence>
<proteinExistence type="predicted"/>
<keyword evidence="6" id="KW-0946">Virion</keyword>
<evidence type="ECO:0000256" key="4">
    <source>
        <dbReference type="ARBA" id="ARBA00022741"/>
    </source>
</evidence>
<reference evidence="10" key="1">
    <citation type="journal article" date="2020" name="Nature">
        <title>Giant virus diversity and host interactions through global metagenomics.</title>
        <authorList>
            <person name="Schulz F."/>
            <person name="Roux S."/>
            <person name="Paez-Espino D."/>
            <person name="Jungbluth S."/>
            <person name="Walsh D.A."/>
            <person name="Denef V.J."/>
            <person name="McMahon K.D."/>
            <person name="Konstantinidis K.T."/>
            <person name="Eloe-Fadrosh E.A."/>
            <person name="Kyrpides N.C."/>
            <person name="Woyke T."/>
        </authorList>
    </citation>
    <scope>NUCLEOTIDE SEQUENCE</scope>
    <source>
        <strain evidence="10">GVMAG-M-3300027810-10</strain>
    </source>
</reference>
<protein>
    <recommendedName>
        <fullName evidence="9">Poly(A) polymerase catalytic subunit domain-containing protein</fullName>
    </recommendedName>
</protein>
<evidence type="ECO:0000256" key="3">
    <source>
        <dbReference type="ARBA" id="ARBA00022679"/>
    </source>
</evidence>
<evidence type="ECO:0000256" key="8">
    <source>
        <dbReference type="SAM" id="MobiDB-lite"/>
    </source>
</evidence>
<evidence type="ECO:0000256" key="7">
    <source>
        <dbReference type="ARBA" id="ARBA00023163"/>
    </source>
</evidence>
<dbReference type="AlphaFoldDB" id="A0A6C0LIV0"/>
<keyword evidence="5" id="KW-0067">ATP-binding</keyword>
<keyword evidence="4" id="KW-0547">Nucleotide-binding</keyword>
<keyword evidence="7" id="KW-0804">Transcription</keyword>
<comment type="subcellular location">
    <subcellularLocation>
        <location evidence="1">Virion</location>
    </subcellularLocation>
</comment>
<accession>A0A6C0LIV0</accession>
<organism evidence="10">
    <name type="scientific">viral metagenome</name>
    <dbReference type="NCBI Taxonomy" id="1070528"/>
    <lineage>
        <taxon>unclassified sequences</taxon>
        <taxon>metagenomes</taxon>
        <taxon>organismal metagenomes</taxon>
    </lineage>
</organism>
<dbReference type="GO" id="GO:0005524">
    <property type="term" value="F:ATP binding"/>
    <property type="evidence" value="ECO:0007669"/>
    <property type="project" value="UniProtKB-KW"/>
</dbReference>
<dbReference type="InterPro" id="IPR045355">
    <property type="entry name" value="PolyA_pol_cat_su"/>
</dbReference>
<evidence type="ECO:0000256" key="2">
    <source>
        <dbReference type="ARBA" id="ARBA00022664"/>
    </source>
</evidence>
<dbReference type="EMBL" id="MN740497">
    <property type="protein sequence ID" value="QHU29798.1"/>
    <property type="molecule type" value="Genomic_DNA"/>
</dbReference>
<dbReference type="GO" id="GO:0044423">
    <property type="term" value="C:virion component"/>
    <property type="evidence" value="ECO:0007669"/>
    <property type="project" value="UniProtKB-KW"/>
</dbReference>
<dbReference type="GO" id="GO:0016740">
    <property type="term" value="F:transferase activity"/>
    <property type="evidence" value="ECO:0007669"/>
    <property type="project" value="UniProtKB-KW"/>
</dbReference>
<dbReference type="GO" id="GO:0006397">
    <property type="term" value="P:mRNA processing"/>
    <property type="evidence" value="ECO:0007669"/>
    <property type="project" value="UniProtKB-KW"/>
</dbReference>
<feature type="region of interest" description="Disordered" evidence="8">
    <location>
        <begin position="419"/>
        <end position="461"/>
    </location>
</feature>
<feature type="compositionally biased region" description="Basic residues" evidence="8">
    <location>
        <begin position="443"/>
        <end position="461"/>
    </location>
</feature>
<sequence length="480" mass="55541">MPFHECELALLRTAIDKAEDIQGFKAANSSEIKDMVSVVEAFLKDESLICYGGTAINNILPEKYQFYDKKKEIPDYDFFSPSALEHAKKLADIYGTLGYDEVEAKSGQHFGTYKVYVNFIPIADITQMDPSLFKQLKRSSINIGDILYTPPNMLRMSMYLELSRPAGDISRWEKVLKRLTLLNTHYPLESKQCNYHYFTRKLESRKESIGLFNIIKNTLIDNDVVFFGGWASSVFSKYLSKSVHKQIKQYPDFDVLSQNAEETATFLKNVLSRNSVKNISIIKHKNLDEILPYHYEVKVGTDTIAFIYQTIACYSYNTITDDARVVKIATIDTMLSMYLTFIYANRSYYDEHRILCMANFLFKVQQKNRLQQKGPLKRFSINCYGEQSTKQSMRAEKTKKYKELKHDRNSVEYQQRFLNYTPTGTNTKPNAKPNAKSPDKTKKNTKKNTKKTTKKTKTSRRKISLKSLKENIKELLAPII</sequence>
<feature type="domain" description="Poly(A) polymerase catalytic subunit" evidence="9">
    <location>
        <begin position="38"/>
        <end position="166"/>
    </location>
</feature>
<evidence type="ECO:0000259" key="9">
    <source>
        <dbReference type="Pfam" id="PF19244"/>
    </source>
</evidence>
<name>A0A6C0LIV0_9ZZZZ</name>
<evidence type="ECO:0000256" key="1">
    <source>
        <dbReference type="ARBA" id="ARBA00004328"/>
    </source>
</evidence>
<keyword evidence="3" id="KW-0808">Transferase</keyword>
<evidence type="ECO:0000256" key="5">
    <source>
        <dbReference type="ARBA" id="ARBA00022840"/>
    </source>
</evidence>
<feature type="compositionally biased region" description="Polar residues" evidence="8">
    <location>
        <begin position="419"/>
        <end position="429"/>
    </location>
</feature>